<dbReference type="Proteomes" id="UP000078386">
    <property type="component" value="Unassembled WGS sequence"/>
</dbReference>
<evidence type="ECO:0000313" key="2">
    <source>
        <dbReference type="Proteomes" id="UP000078386"/>
    </source>
</evidence>
<accession>A0A1B7JZF1</accession>
<evidence type="ECO:0000313" key="1">
    <source>
        <dbReference type="EMBL" id="OAT53289.1"/>
    </source>
</evidence>
<gene>
    <name evidence="1" type="ORF">M989_02139</name>
</gene>
<proteinExistence type="predicted"/>
<dbReference type="AlphaFoldDB" id="A0A1B7JZF1"/>
<dbReference type="EMBL" id="LXEU01000044">
    <property type="protein sequence ID" value="OAT53289.1"/>
    <property type="molecule type" value="Genomic_DNA"/>
</dbReference>
<organism evidence="1 2">
    <name type="scientific">Kluyvera georgiana ATCC 51603</name>
    <dbReference type="NCBI Taxonomy" id="1354264"/>
    <lineage>
        <taxon>Bacteria</taxon>
        <taxon>Pseudomonadati</taxon>
        <taxon>Pseudomonadota</taxon>
        <taxon>Gammaproteobacteria</taxon>
        <taxon>Enterobacterales</taxon>
        <taxon>Enterobacteriaceae</taxon>
        <taxon>Kluyvera</taxon>
    </lineage>
</organism>
<comment type="caution">
    <text evidence="1">The sequence shown here is derived from an EMBL/GenBank/DDBJ whole genome shotgun (WGS) entry which is preliminary data.</text>
</comment>
<name>A0A1B7JZF1_9ENTR</name>
<protein>
    <submittedName>
        <fullName evidence="1">Uncharacterized protein</fullName>
    </submittedName>
</protein>
<keyword evidence="2" id="KW-1185">Reference proteome</keyword>
<dbReference type="PATRIC" id="fig|1354264.4.peg.2223"/>
<sequence>MDAFEFALAVTNSSTGQVSILDFRPNTDAESSCYGIHEYSNPKIRDISPAKIAGKYVKMISICLGQSSGIIQPKTEEGKKYFNGLVFTGAPLDIYLSDTKFISFPASDTDSMKKKLSELNSAM</sequence>
<reference evidence="1 2" key="1">
    <citation type="submission" date="2016-04" db="EMBL/GenBank/DDBJ databases">
        <title>ATOL: Assembling a taxonomically balanced genome-scale reconstruction of the evolutionary history of the Enterobacteriaceae.</title>
        <authorList>
            <person name="Plunkett G.III."/>
            <person name="Neeno-Eckwall E.C."/>
            <person name="Glasner J.D."/>
            <person name="Perna N.T."/>
        </authorList>
    </citation>
    <scope>NUCLEOTIDE SEQUENCE [LARGE SCALE GENOMIC DNA]</scope>
    <source>
        <strain evidence="1 2">ATCC 51603</strain>
    </source>
</reference>